<keyword evidence="2" id="KW-1133">Transmembrane helix</keyword>
<dbReference type="InterPro" id="IPR025403">
    <property type="entry name" value="TgpA-like_C"/>
</dbReference>
<feature type="domain" description="Protein-glutamine gamma-glutamyltransferase-like C-terminal" evidence="3">
    <location>
        <begin position="560"/>
        <end position="626"/>
    </location>
</feature>
<feature type="compositionally biased region" description="Basic and acidic residues" evidence="1">
    <location>
        <begin position="415"/>
        <end position="437"/>
    </location>
</feature>
<keyword evidence="5" id="KW-1185">Reference proteome</keyword>
<dbReference type="Proteomes" id="UP000273405">
    <property type="component" value="Unassembled WGS sequence"/>
</dbReference>
<dbReference type="RefSeq" id="WP_120629426.1">
    <property type="nucleotide sequence ID" value="NZ_RAWG01000327.1"/>
</dbReference>
<feature type="transmembrane region" description="Helical" evidence="2">
    <location>
        <begin position="30"/>
        <end position="49"/>
    </location>
</feature>
<organism evidence="4 5">
    <name type="scientific">Corallococcus sicarius</name>
    <dbReference type="NCBI Taxonomy" id="2316726"/>
    <lineage>
        <taxon>Bacteria</taxon>
        <taxon>Pseudomonadati</taxon>
        <taxon>Myxococcota</taxon>
        <taxon>Myxococcia</taxon>
        <taxon>Myxococcales</taxon>
        <taxon>Cystobacterineae</taxon>
        <taxon>Myxococcaceae</taxon>
        <taxon>Corallococcus</taxon>
    </lineage>
</organism>
<keyword evidence="2" id="KW-0472">Membrane</keyword>
<accession>A0A3A8MVB7</accession>
<comment type="caution">
    <text evidence="4">The sequence shown here is derived from an EMBL/GenBank/DDBJ whole genome shotgun (WGS) entry which is preliminary data.</text>
</comment>
<keyword evidence="2" id="KW-0812">Transmembrane</keyword>
<evidence type="ECO:0000259" key="3">
    <source>
        <dbReference type="Pfam" id="PF13559"/>
    </source>
</evidence>
<feature type="transmembrane region" description="Helical" evidence="2">
    <location>
        <begin position="110"/>
        <end position="135"/>
    </location>
</feature>
<feature type="transmembrane region" description="Helical" evidence="2">
    <location>
        <begin position="176"/>
        <end position="199"/>
    </location>
</feature>
<sequence length="643" mass="68636">MAVSALELRPRGAVALMDAALRLCARNAGLWALTLPGGAAVVAALLHLVDAVDHGRSPTLPALYLTLAWLLRGVGQGAACHYVQAVLLGPEAEPSVRPSMRAALGRLPSLFIAVAYLAFFNVFTVVLSLGIALFILSAQGVGYAATMQGRGSPLGLYGLCARLLGPSRGTATGVRWLMAVQVLVFFNLHVGLNFLLYLARQLLGIDLTFAERFASLDNPPWLMFLVATTFALFEPLRAATATLLLIDGRVRQEGLDLLAAVQQLPERSTKRGSGGSGGSADSKGVAAALLVAVGVLLGFPTPAHAAPPKAPATAPTKASATAEREAVRDRLVTVVVHCEVPDLVEEKTIQDLDALGAAESAKLERFVRHLEQLALDDEDCEAATAALESGLAQVTATAEAQARVDARAATDRARSILARPEFHERPEKDPADPKQEEVPPEPSWWRRFIDKLGKWLEELFRRERPAPERDTALPVSGGAAANVLVVALVALTLAVLGVVVVGVLKRRPGGTGPALEVSTVDAAALAGNPDHALSRPPEGWAHLADALAAQGEYREAVRNLYLALLSRLHRDGAILYDETLSNWDYLRAFRGRPEVKAPFRELTRRFDFVWYGNLPVGREGYAEFRAITAPLLAAPPVQEAAGA</sequence>
<evidence type="ECO:0000256" key="1">
    <source>
        <dbReference type="SAM" id="MobiDB-lite"/>
    </source>
</evidence>
<reference evidence="5" key="1">
    <citation type="submission" date="2018-09" db="EMBL/GenBank/DDBJ databases">
        <authorList>
            <person name="Livingstone P.G."/>
            <person name="Whitworth D.E."/>
        </authorList>
    </citation>
    <scope>NUCLEOTIDE SEQUENCE [LARGE SCALE GENOMIC DNA]</scope>
    <source>
        <strain evidence="5">CA040B</strain>
    </source>
</reference>
<feature type="region of interest" description="Disordered" evidence="1">
    <location>
        <begin position="415"/>
        <end position="440"/>
    </location>
</feature>
<feature type="transmembrane region" description="Helical" evidence="2">
    <location>
        <begin position="479"/>
        <end position="504"/>
    </location>
</feature>
<evidence type="ECO:0000313" key="4">
    <source>
        <dbReference type="EMBL" id="RKH35209.1"/>
    </source>
</evidence>
<dbReference type="EMBL" id="RAWG01000327">
    <property type="protein sequence ID" value="RKH35209.1"/>
    <property type="molecule type" value="Genomic_DNA"/>
</dbReference>
<gene>
    <name evidence="4" type="ORF">D7X12_34300</name>
</gene>
<evidence type="ECO:0000256" key="2">
    <source>
        <dbReference type="SAM" id="Phobius"/>
    </source>
</evidence>
<evidence type="ECO:0000313" key="5">
    <source>
        <dbReference type="Proteomes" id="UP000273405"/>
    </source>
</evidence>
<proteinExistence type="predicted"/>
<dbReference type="AlphaFoldDB" id="A0A3A8MVB7"/>
<name>A0A3A8MVB7_9BACT</name>
<dbReference type="OrthoDB" id="5491447at2"/>
<protein>
    <submittedName>
        <fullName evidence="4">DUF4129 domain-containing protein</fullName>
    </submittedName>
</protein>
<dbReference type="Pfam" id="PF13559">
    <property type="entry name" value="DUF4129"/>
    <property type="match status" value="1"/>
</dbReference>